<keyword evidence="3" id="KW-1185">Reference proteome</keyword>
<dbReference type="GO" id="GO:0004386">
    <property type="term" value="F:helicase activity"/>
    <property type="evidence" value="ECO:0007669"/>
    <property type="project" value="UniProtKB-KW"/>
</dbReference>
<proteinExistence type="predicted"/>
<keyword evidence="2" id="KW-0378">Hydrolase</keyword>
<dbReference type="Proteomes" id="UP000233837">
    <property type="component" value="Unassembled WGS sequence"/>
</dbReference>
<sequence>MSTTCNCYYLMQQFQTPSNPNSRSFQTVQATAKRGSTQLSTVQNLCFTESLHAEPLTRLPQPPLHSDHASPNHLHCAQLSTPSHKKPSSSLSVHAKISILRFSGKAGGGKTVIFELYIVWHFSKFLLQEGKCDHEKGILKTIYFSPLKALAQEKLRIRNMKLAT</sequence>
<dbReference type="Gene3D" id="3.40.50.300">
    <property type="entry name" value="P-loop containing nucleotide triphosphate hydrolases"/>
    <property type="match status" value="1"/>
</dbReference>
<dbReference type="EMBL" id="KZ504112">
    <property type="protein sequence ID" value="PKU59388.1"/>
    <property type="molecule type" value="Genomic_DNA"/>
</dbReference>
<keyword evidence="2" id="KW-0547">Nucleotide-binding</keyword>
<keyword evidence="2" id="KW-0067">ATP-binding</keyword>
<accession>A0A2I0V7K2</accession>
<keyword evidence="2" id="KW-0347">Helicase</keyword>
<evidence type="ECO:0000256" key="1">
    <source>
        <dbReference type="SAM" id="MobiDB-lite"/>
    </source>
</evidence>
<reference evidence="2 3" key="2">
    <citation type="journal article" date="2017" name="Nature">
        <title>The Apostasia genome and the evolution of orchids.</title>
        <authorList>
            <person name="Zhang G.Q."/>
            <person name="Liu K.W."/>
            <person name="Li Z."/>
            <person name="Lohaus R."/>
            <person name="Hsiao Y.Y."/>
            <person name="Niu S.C."/>
            <person name="Wang J.Y."/>
            <person name="Lin Y.C."/>
            <person name="Xu Q."/>
            <person name="Chen L.J."/>
            <person name="Yoshida K."/>
            <person name="Fujiwara S."/>
            <person name="Wang Z.W."/>
            <person name="Zhang Y.Q."/>
            <person name="Mitsuda N."/>
            <person name="Wang M."/>
            <person name="Liu G.H."/>
            <person name="Pecoraro L."/>
            <person name="Huang H.X."/>
            <person name="Xiao X.J."/>
            <person name="Lin M."/>
            <person name="Wu X.Y."/>
            <person name="Wu W.L."/>
            <person name="Chen Y.Y."/>
            <person name="Chang S.B."/>
            <person name="Sakamoto S."/>
            <person name="Ohme-Takagi M."/>
            <person name="Yagi M."/>
            <person name="Zeng S.J."/>
            <person name="Shen C.Y."/>
            <person name="Yeh C.M."/>
            <person name="Luo Y.B."/>
            <person name="Tsai W.C."/>
            <person name="Van de Peer Y."/>
            <person name="Liu Z.J."/>
        </authorList>
    </citation>
    <scope>NUCLEOTIDE SEQUENCE [LARGE SCALE GENOMIC DNA]</scope>
    <source>
        <tissue evidence="2">The whole plant</tissue>
    </source>
</reference>
<reference evidence="2 3" key="1">
    <citation type="journal article" date="2016" name="Sci. Rep.">
        <title>The Dendrobium catenatum Lindl. genome sequence provides insights into polysaccharide synthase, floral development and adaptive evolution.</title>
        <authorList>
            <person name="Zhang G.Q."/>
            <person name="Xu Q."/>
            <person name="Bian C."/>
            <person name="Tsai W.C."/>
            <person name="Yeh C.M."/>
            <person name="Liu K.W."/>
            <person name="Yoshida K."/>
            <person name="Zhang L.S."/>
            <person name="Chang S.B."/>
            <person name="Chen F."/>
            <person name="Shi Y."/>
            <person name="Su Y.Y."/>
            <person name="Zhang Y.Q."/>
            <person name="Chen L.J."/>
            <person name="Yin Y."/>
            <person name="Lin M."/>
            <person name="Huang H."/>
            <person name="Deng H."/>
            <person name="Wang Z.W."/>
            <person name="Zhu S.L."/>
            <person name="Zhao X."/>
            <person name="Deng C."/>
            <person name="Niu S.C."/>
            <person name="Huang J."/>
            <person name="Wang M."/>
            <person name="Liu G.H."/>
            <person name="Yang H.J."/>
            <person name="Xiao X.J."/>
            <person name="Hsiao Y.Y."/>
            <person name="Wu W.L."/>
            <person name="Chen Y.Y."/>
            <person name="Mitsuda N."/>
            <person name="Ohme-Takagi M."/>
            <person name="Luo Y.B."/>
            <person name="Van de Peer Y."/>
            <person name="Liu Z.J."/>
        </authorList>
    </citation>
    <scope>NUCLEOTIDE SEQUENCE [LARGE SCALE GENOMIC DNA]</scope>
    <source>
        <tissue evidence="2">The whole plant</tissue>
    </source>
</reference>
<gene>
    <name evidence="2" type="ORF">MA16_Dca012716</name>
</gene>
<feature type="compositionally biased region" description="Polar residues" evidence="1">
    <location>
        <begin position="78"/>
        <end position="88"/>
    </location>
</feature>
<dbReference type="STRING" id="906689.A0A2I0V7K2"/>
<dbReference type="AlphaFoldDB" id="A0A2I0V7K2"/>
<organism evidence="2 3">
    <name type="scientific">Dendrobium catenatum</name>
    <dbReference type="NCBI Taxonomy" id="906689"/>
    <lineage>
        <taxon>Eukaryota</taxon>
        <taxon>Viridiplantae</taxon>
        <taxon>Streptophyta</taxon>
        <taxon>Embryophyta</taxon>
        <taxon>Tracheophyta</taxon>
        <taxon>Spermatophyta</taxon>
        <taxon>Magnoliopsida</taxon>
        <taxon>Liliopsida</taxon>
        <taxon>Asparagales</taxon>
        <taxon>Orchidaceae</taxon>
        <taxon>Epidendroideae</taxon>
        <taxon>Malaxideae</taxon>
        <taxon>Dendrobiinae</taxon>
        <taxon>Dendrobium</taxon>
    </lineage>
</organism>
<name>A0A2I0V7K2_9ASPA</name>
<feature type="region of interest" description="Disordered" evidence="1">
    <location>
        <begin position="58"/>
        <end position="88"/>
    </location>
</feature>
<protein>
    <submittedName>
        <fullName evidence="2">ATP-dependent DNA helicase HFM1/MER3</fullName>
    </submittedName>
</protein>
<dbReference type="InterPro" id="IPR027417">
    <property type="entry name" value="P-loop_NTPase"/>
</dbReference>
<evidence type="ECO:0000313" key="3">
    <source>
        <dbReference type="Proteomes" id="UP000233837"/>
    </source>
</evidence>
<evidence type="ECO:0000313" key="2">
    <source>
        <dbReference type="EMBL" id="PKU59388.1"/>
    </source>
</evidence>